<feature type="non-terminal residue" evidence="2">
    <location>
        <position position="52"/>
    </location>
</feature>
<dbReference type="EMBL" id="JAMKFB020000001">
    <property type="protein sequence ID" value="KAL0204122.1"/>
    <property type="molecule type" value="Genomic_DNA"/>
</dbReference>
<evidence type="ECO:0000313" key="3">
    <source>
        <dbReference type="Proteomes" id="UP001529510"/>
    </source>
</evidence>
<comment type="caution">
    <text evidence="2">The sequence shown here is derived from an EMBL/GenBank/DDBJ whole genome shotgun (WGS) entry which is preliminary data.</text>
</comment>
<keyword evidence="1" id="KW-0812">Transmembrane</keyword>
<name>A0ABD0S038_CIRMR</name>
<protein>
    <submittedName>
        <fullName evidence="2">Uncharacterized protein</fullName>
    </submittedName>
</protein>
<dbReference type="AlphaFoldDB" id="A0ABD0S038"/>
<feature type="transmembrane region" description="Helical" evidence="1">
    <location>
        <begin position="20"/>
        <end position="42"/>
    </location>
</feature>
<reference evidence="2 3" key="1">
    <citation type="submission" date="2024-05" db="EMBL/GenBank/DDBJ databases">
        <title>Genome sequencing and assembly of Indian major carp, Cirrhinus mrigala (Hamilton, 1822).</title>
        <authorList>
            <person name="Mohindra V."/>
            <person name="Chowdhury L.M."/>
            <person name="Lal K."/>
            <person name="Jena J.K."/>
        </authorList>
    </citation>
    <scope>NUCLEOTIDE SEQUENCE [LARGE SCALE GENOMIC DNA]</scope>
    <source>
        <strain evidence="2">CM1030</strain>
        <tissue evidence="2">Blood</tissue>
    </source>
</reference>
<sequence>MNPGFHCTGQMADSVYGVVWVSGLLMSMLWIEWPMVVVGLLYGQVYVMDNEH</sequence>
<keyword evidence="1" id="KW-0472">Membrane</keyword>
<organism evidence="2 3">
    <name type="scientific">Cirrhinus mrigala</name>
    <name type="common">Mrigala</name>
    <dbReference type="NCBI Taxonomy" id="683832"/>
    <lineage>
        <taxon>Eukaryota</taxon>
        <taxon>Metazoa</taxon>
        <taxon>Chordata</taxon>
        <taxon>Craniata</taxon>
        <taxon>Vertebrata</taxon>
        <taxon>Euteleostomi</taxon>
        <taxon>Actinopterygii</taxon>
        <taxon>Neopterygii</taxon>
        <taxon>Teleostei</taxon>
        <taxon>Ostariophysi</taxon>
        <taxon>Cypriniformes</taxon>
        <taxon>Cyprinidae</taxon>
        <taxon>Labeoninae</taxon>
        <taxon>Labeonini</taxon>
        <taxon>Cirrhinus</taxon>
    </lineage>
</organism>
<evidence type="ECO:0000256" key="1">
    <source>
        <dbReference type="SAM" id="Phobius"/>
    </source>
</evidence>
<keyword evidence="3" id="KW-1185">Reference proteome</keyword>
<evidence type="ECO:0000313" key="2">
    <source>
        <dbReference type="EMBL" id="KAL0204122.1"/>
    </source>
</evidence>
<gene>
    <name evidence="2" type="ORF">M9458_002140</name>
</gene>
<proteinExistence type="predicted"/>
<accession>A0ABD0S038</accession>
<dbReference type="Proteomes" id="UP001529510">
    <property type="component" value="Unassembled WGS sequence"/>
</dbReference>
<keyword evidence="1" id="KW-1133">Transmembrane helix</keyword>